<evidence type="ECO:0000313" key="2">
    <source>
        <dbReference type="EMBL" id="KAK4277284.1"/>
    </source>
</evidence>
<dbReference type="InterPro" id="IPR012876">
    <property type="entry name" value="DUF1677_pln"/>
</dbReference>
<gene>
    <name evidence="2" type="ORF">QN277_015301</name>
</gene>
<dbReference type="Pfam" id="PF07911">
    <property type="entry name" value="DUF1677"/>
    <property type="match status" value="1"/>
</dbReference>
<feature type="compositionally biased region" description="Basic and acidic residues" evidence="1">
    <location>
        <begin position="150"/>
        <end position="160"/>
    </location>
</feature>
<dbReference type="PANTHER" id="PTHR33108">
    <property type="entry name" value="OS01G0745000 PROTEIN"/>
    <property type="match status" value="1"/>
</dbReference>
<name>A0AAE1MT97_9FABA</name>
<dbReference type="Proteomes" id="UP001293593">
    <property type="component" value="Unassembled WGS sequence"/>
</dbReference>
<reference evidence="2" key="1">
    <citation type="submission" date="2023-10" db="EMBL/GenBank/DDBJ databases">
        <title>Chromosome-level genome of the transformable northern wattle, Acacia crassicarpa.</title>
        <authorList>
            <person name="Massaro I."/>
            <person name="Sinha N.R."/>
            <person name="Poethig S."/>
            <person name="Leichty A.R."/>
        </authorList>
    </citation>
    <scope>NUCLEOTIDE SEQUENCE</scope>
    <source>
        <strain evidence="2">Acra3RX</strain>
        <tissue evidence="2">Leaf</tissue>
    </source>
</reference>
<sequence length="166" mass="18413">MGARILKETKSSSGNDAQPQVLALAMKAETVQVRCYCCGLMEEGTVAYVGRVREKYQGFWICGLCAEAVKDEKQRSEGDISTDEALKSHKRFRQQFRATSPPNNTTEDLIKAMKQLMLRSLESPRNEGMTCRPLGRSQSCFSAMTGIQKQSDHGEGRGRVIDNATS</sequence>
<keyword evidence="3" id="KW-1185">Reference proteome</keyword>
<dbReference type="PANTHER" id="PTHR33108:SF85">
    <property type="entry name" value="DUF1677 FAMILY PROTEIN"/>
    <property type="match status" value="1"/>
</dbReference>
<evidence type="ECO:0000313" key="3">
    <source>
        <dbReference type="Proteomes" id="UP001293593"/>
    </source>
</evidence>
<proteinExistence type="predicted"/>
<dbReference type="EMBL" id="JAWXYG010000003">
    <property type="protein sequence ID" value="KAK4277284.1"/>
    <property type="molecule type" value="Genomic_DNA"/>
</dbReference>
<evidence type="ECO:0008006" key="4">
    <source>
        <dbReference type="Google" id="ProtNLM"/>
    </source>
</evidence>
<accession>A0AAE1MT97</accession>
<feature type="region of interest" description="Disordered" evidence="1">
    <location>
        <begin position="145"/>
        <end position="166"/>
    </location>
</feature>
<comment type="caution">
    <text evidence="2">The sequence shown here is derived from an EMBL/GenBank/DDBJ whole genome shotgun (WGS) entry which is preliminary data.</text>
</comment>
<protein>
    <recommendedName>
        <fullName evidence="4">DUF1677 family protein</fullName>
    </recommendedName>
</protein>
<dbReference type="AlphaFoldDB" id="A0AAE1MT97"/>
<evidence type="ECO:0000256" key="1">
    <source>
        <dbReference type="SAM" id="MobiDB-lite"/>
    </source>
</evidence>
<organism evidence="2 3">
    <name type="scientific">Acacia crassicarpa</name>
    <name type="common">northern wattle</name>
    <dbReference type="NCBI Taxonomy" id="499986"/>
    <lineage>
        <taxon>Eukaryota</taxon>
        <taxon>Viridiplantae</taxon>
        <taxon>Streptophyta</taxon>
        <taxon>Embryophyta</taxon>
        <taxon>Tracheophyta</taxon>
        <taxon>Spermatophyta</taxon>
        <taxon>Magnoliopsida</taxon>
        <taxon>eudicotyledons</taxon>
        <taxon>Gunneridae</taxon>
        <taxon>Pentapetalae</taxon>
        <taxon>rosids</taxon>
        <taxon>fabids</taxon>
        <taxon>Fabales</taxon>
        <taxon>Fabaceae</taxon>
        <taxon>Caesalpinioideae</taxon>
        <taxon>mimosoid clade</taxon>
        <taxon>Acacieae</taxon>
        <taxon>Acacia</taxon>
    </lineage>
</organism>